<dbReference type="PANTHER" id="PTHR44845:SF6">
    <property type="entry name" value="BETA-ALANINE-ACTIVATING ENZYME"/>
    <property type="match status" value="1"/>
</dbReference>
<protein>
    <submittedName>
        <fullName evidence="4">Linear gramicidin synthetase subunit D</fullName>
    </submittedName>
</protein>
<feature type="domain" description="Thioester reductase (TE)" evidence="3">
    <location>
        <begin position="2"/>
        <end position="127"/>
    </location>
</feature>
<organism evidence="4 5">
    <name type="scientific">Mycolicibacterium conceptionense</name>
    <dbReference type="NCBI Taxonomy" id="451644"/>
    <lineage>
        <taxon>Bacteria</taxon>
        <taxon>Bacillati</taxon>
        <taxon>Actinomycetota</taxon>
        <taxon>Actinomycetes</taxon>
        <taxon>Mycobacteriales</taxon>
        <taxon>Mycobacteriaceae</taxon>
        <taxon>Mycolicibacterium</taxon>
    </lineage>
</organism>
<accession>A0A0U1DBT7</accession>
<gene>
    <name evidence="4" type="ORF">BN970_02496</name>
</gene>
<dbReference type="InterPro" id="IPR013120">
    <property type="entry name" value="FAR_NAD-bd"/>
</dbReference>
<dbReference type="Proteomes" id="UP000182227">
    <property type="component" value="Unassembled WGS sequence"/>
</dbReference>
<evidence type="ECO:0000256" key="1">
    <source>
        <dbReference type="ARBA" id="ARBA00022450"/>
    </source>
</evidence>
<proteinExistence type="predicted"/>
<sequence length="158" mass="17846">MICLVRAESDDQARRRLEATFDTDPVLYRHFRALTDGRLKVIAGDKGRPNLGLAEPTWRQLAETVDVIVDSAAFVNGILPYNEFFGPNVVGTAELIRFAITAKLKPYTFVSTADVRHQIEPSAFTEHADIRIISGSYARRQFRQRLWQQQVGRRSAAA</sequence>
<keyword evidence="1" id="KW-0596">Phosphopantetheine</keyword>
<dbReference type="Gene3D" id="3.40.50.720">
    <property type="entry name" value="NAD(P)-binding Rossmann-like Domain"/>
    <property type="match status" value="1"/>
</dbReference>
<keyword evidence="2" id="KW-0597">Phosphoprotein</keyword>
<dbReference type="PANTHER" id="PTHR44845">
    <property type="entry name" value="CARRIER DOMAIN-CONTAINING PROTEIN"/>
    <property type="match status" value="1"/>
</dbReference>
<name>A0A0U1DBT7_9MYCO</name>
<dbReference type="AlphaFoldDB" id="A0A0U1DBT7"/>
<evidence type="ECO:0000313" key="5">
    <source>
        <dbReference type="Proteomes" id="UP000182227"/>
    </source>
</evidence>
<reference evidence="4 5" key="1">
    <citation type="submission" date="2015-03" db="EMBL/GenBank/DDBJ databases">
        <authorList>
            <person name="Murphy D."/>
        </authorList>
    </citation>
    <scope>NUCLEOTIDE SEQUENCE [LARGE SCALE GENOMIC DNA]</scope>
    <source>
        <strain evidence="4 5">D16</strain>
    </source>
</reference>
<dbReference type="EMBL" id="CTEF01000001">
    <property type="protein sequence ID" value="CQD12194.1"/>
    <property type="molecule type" value="Genomic_DNA"/>
</dbReference>
<dbReference type="Pfam" id="PF07993">
    <property type="entry name" value="NAD_binding_4"/>
    <property type="match status" value="1"/>
</dbReference>
<dbReference type="SUPFAM" id="SSF51735">
    <property type="entry name" value="NAD(P)-binding Rossmann-fold domains"/>
    <property type="match status" value="1"/>
</dbReference>
<evidence type="ECO:0000259" key="3">
    <source>
        <dbReference type="Pfam" id="PF07993"/>
    </source>
</evidence>
<dbReference type="InterPro" id="IPR036291">
    <property type="entry name" value="NAD(P)-bd_dom_sf"/>
</dbReference>
<evidence type="ECO:0000256" key="2">
    <source>
        <dbReference type="ARBA" id="ARBA00022553"/>
    </source>
</evidence>
<evidence type="ECO:0000313" key="4">
    <source>
        <dbReference type="EMBL" id="CQD12194.1"/>
    </source>
</evidence>